<evidence type="ECO:0000256" key="1">
    <source>
        <dbReference type="SAM" id="Phobius"/>
    </source>
</evidence>
<dbReference type="SUPFAM" id="SSF103473">
    <property type="entry name" value="MFS general substrate transporter"/>
    <property type="match status" value="1"/>
</dbReference>
<dbReference type="Gene3D" id="1.20.1250.20">
    <property type="entry name" value="MFS general substrate transporter like domains"/>
    <property type="match status" value="1"/>
</dbReference>
<feature type="transmembrane region" description="Helical" evidence="1">
    <location>
        <begin position="159"/>
        <end position="181"/>
    </location>
</feature>
<dbReference type="EMBL" id="CP046883">
    <property type="protein sequence ID" value="QNH95474.1"/>
    <property type="molecule type" value="Genomic_DNA"/>
</dbReference>
<dbReference type="AlphaFoldDB" id="A0A7G7YLV4"/>
<keyword evidence="3" id="KW-1185">Reference proteome</keyword>
<evidence type="ECO:0008006" key="4">
    <source>
        <dbReference type="Google" id="ProtNLM"/>
    </source>
</evidence>
<gene>
    <name evidence="2" type="ORF">GP473_01050</name>
</gene>
<feature type="transmembrane region" description="Helical" evidence="1">
    <location>
        <begin position="187"/>
        <end position="206"/>
    </location>
</feature>
<evidence type="ECO:0000313" key="3">
    <source>
        <dbReference type="Proteomes" id="UP000515275"/>
    </source>
</evidence>
<dbReference type="Proteomes" id="UP000515275">
    <property type="component" value="Chromosome"/>
</dbReference>
<feature type="transmembrane region" description="Helical" evidence="1">
    <location>
        <begin position="74"/>
        <end position="93"/>
    </location>
</feature>
<proteinExistence type="predicted"/>
<name>A0A7G7YLV4_9CORY</name>
<protein>
    <recommendedName>
        <fullName evidence="4">Major Facilitator Superfamily protein</fullName>
    </recommendedName>
</protein>
<keyword evidence="1" id="KW-1133">Transmembrane helix</keyword>
<keyword evidence="1" id="KW-0812">Transmembrane</keyword>
<dbReference type="InterPro" id="IPR036259">
    <property type="entry name" value="MFS_trans_sf"/>
</dbReference>
<feature type="transmembrane region" description="Helical" evidence="1">
    <location>
        <begin position="40"/>
        <end position="62"/>
    </location>
</feature>
<accession>A0A7G7YLV4</accession>
<organism evidence="2 3">
    <name type="scientific">Corynebacterium anserum</name>
    <dbReference type="NCBI Taxonomy" id="2684406"/>
    <lineage>
        <taxon>Bacteria</taxon>
        <taxon>Bacillati</taxon>
        <taxon>Actinomycetota</taxon>
        <taxon>Actinomycetes</taxon>
        <taxon>Mycobacteriales</taxon>
        <taxon>Corynebacteriaceae</taxon>
        <taxon>Corynebacterium</taxon>
    </lineage>
</organism>
<evidence type="ECO:0000313" key="2">
    <source>
        <dbReference type="EMBL" id="QNH95474.1"/>
    </source>
</evidence>
<dbReference type="RefSeq" id="WP_186276988.1">
    <property type="nucleotide sequence ID" value="NZ_CP046883.1"/>
</dbReference>
<keyword evidence="1" id="KW-0472">Membrane</keyword>
<feature type="transmembrane region" description="Helical" evidence="1">
    <location>
        <begin position="123"/>
        <end position="147"/>
    </location>
</feature>
<sequence>MLPSVICPPSEKTETTSNSKKRFSLSIIELLSLPGLAARLMPPMGVAFFGSIVNVGIVIYILGLQEQPTSDYGLVAASISVGLVLGSILMQGITQQKTQLGIGLSGIISGLAIISLFQPWCIAFTMAAGFFLGVGNGGQNVFTTSLLMKTIPKTKRTKLIPSFVFCVYFFVFASYLAGLFITQSNVIPLMICGGGITILLGMFSLTRKPTSP</sequence>
<dbReference type="KEGG" id="cans:GP473_01050"/>
<reference evidence="2 3" key="1">
    <citation type="submission" date="2019-12" db="EMBL/GenBank/DDBJ databases">
        <title>Corynebacterium sp. nov., isolated from feces of the Anser Albifrons in China.</title>
        <authorList>
            <person name="Liu Q."/>
        </authorList>
    </citation>
    <scope>NUCLEOTIDE SEQUENCE [LARGE SCALE GENOMIC DNA]</scope>
    <source>
        <strain evidence="2 3">23H37-10</strain>
    </source>
</reference>